<dbReference type="Proteomes" id="UP000318297">
    <property type="component" value="Unassembled WGS sequence"/>
</dbReference>
<dbReference type="OrthoDB" id="4413502at2"/>
<evidence type="ECO:0000313" key="2">
    <source>
        <dbReference type="EMBL" id="TWE07834.1"/>
    </source>
</evidence>
<dbReference type="AlphaFoldDB" id="A0A561DWV1"/>
<protein>
    <recommendedName>
        <fullName evidence="4">LppP/LprE lipoprotein</fullName>
    </recommendedName>
</protein>
<reference evidence="2 3" key="1">
    <citation type="submission" date="2019-06" db="EMBL/GenBank/DDBJ databases">
        <title>Sequencing the genomes of 1000 actinobacteria strains.</title>
        <authorList>
            <person name="Klenk H.-P."/>
        </authorList>
    </citation>
    <scope>NUCLEOTIDE SEQUENCE [LARGE SCALE GENOMIC DNA]</scope>
    <source>
        <strain evidence="2 3">DSM 19560</strain>
    </source>
</reference>
<evidence type="ECO:0000313" key="3">
    <source>
        <dbReference type="Proteomes" id="UP000318297"/>
    </source>
</evidence>
<sequence length="153" mass="15240">MRTRVLRRSLSVAAAAMLLAGCGSSGSGSSQSSVPAGAASSAAGLPSVTCTGAAAAKSAQLPATIDLSCVGGTQQIQDVQWSAWDADDGIGSGTLMGKDCSPVCTYVKGTHDLGPVSLTLSKPTHTAAGLLFTELTITPTTKAVPRTFTLPTS</sequence>
<organism evidence="2 3">
    <name type="scientific">Rudaeicoccus suwonensis</name>
    <dbReference type="NCBI Taxonomy" id="657409"/>
    <lineage>
        <taxon>Bacteria</taxon>
        <taxon>Bacillati</taxon>
        <taxon>Actinomycetota</taxon>
        <taxon>Actinomycetes</taxon>
        <taxon>Micrococcales</taxon>
        <taxon>Dermacoccaceae</taxon>
        <taxon>Rudaeicoccus</taxon>
    </lineage>
</organism>
<comment type="caution">
    <text evidence="2">The sequence shown here is derived from an EMBL/GenBank/DDBJ whole genome shotgun (WGS) entry which is preliminary data.</text>
</comment>
<name>A0A561DWV1_9MICO</name>
<dbReference type="EMBL" id="VIVQ01000004">
    <property type="protein sequence ID" value="TWE07834.1"/>
    <property type="molecule type" value="Genomic_DNA"/>
</dbReference>
<proteinExistence type="predicted"/>
<feature type="signal peptide" evidence="1">
    <location>
        <begin position="1"/>
        <end position="25"/>
    </location>
</feature>
<dbReference type="RefSeq" id="WP_145230249.1">
    <property type="nucleotide sequence ID" value="NZ_VIVQ01000004.1"/>
</dbReference>
<accession>A0A561DWV1</accession>
<keyword evidence="1" id="KW-0732">Signal</keyword>
<evidence type="ECO:0008006" key="4">
    <source>
        <dbReference type="Google" id="ProtNLM"/>
    </source>
</evidence>
<evidence type="ECO:0000256" key="1">
    <source>
        <dbReference type="SAM" id="SignalP"/>
    </source>
</evidence>
<feature type="chain" id="PRO_5038492433" description="LppP/LprE lipoprotein" evidence="1">
    <location>
        <begin position="26"/>
        <end position="153"/>
    </location>
</feature>
<gene>
    <name evidence="2" type="ORF">BKA23_3200</name>
</gene>
<dbReference type="PROSITE" id="PS51257">
    <property type="entry name" value="PROKAR_LIPOPROTEIN"/>
    <property type="match status" value="1"/>
</dbReference>
<keyword evidence="3" id="KW-1185">Reference proteome</keyword>